<keyword evidence="2" id="KW-1185">Reference proteome</keyword>
<comment type="caution">
    <text evidence="1">The sequence shown here is derived from an EMBL/GenBank/DDBJ whole genome shotgun (WGS) entry which is preliminary data.</text>
</comment>
<reference evidence="1 2" key="1">
    <citation type="journal article" date="2019" name="Genome Biol. Evol.">
        <title>Insights into the evolution of the New World diploid cottons (Gossypium, subgenus Houzingenia) based on genome sequencing.</title>
        <authorList>
            <person name="Grover C.E."/>
            <person name="Arick M.A. 2nd"/>
            <person name="Thrash A."/>
            <person name="Conover J.L."/>
            <person name="Sanders W.S."/>
            <person name="Peterson D.G."/>
            <person name="Frelichowski J.E."/>
            <person name="Scheffler J.A."/>
            <person name="Scheffler B.E."/>
            <person name="Wendel J.F."/>
        </authorList>
    </citation>
    <scope>NUCLEOTIDE SEQUENCE [LARGE SCALE GENOMIC DNA]</scope>
    <source>
        <strain evidence="1">8</strain>
        <tissue evidence="1">Leaf</tissue>
    </source>
</reference>
<sequence>MQDHNRSGCSEEILTGSLQELYNGKLKRANLRTLFRAMVCPQHM</sequence>
<dbReference type="Proteomes" id="UP000593568">
    <property type="component" value="Unassembled WGS sequence"/>
</dbReference>
<accession>A0A7J9DEJ8</accession>
<dbReference type="EMBL" id="JABEZW010000002">
    <property type="protein sequence ID" value="MBA0759089.1"/>
    <property type="molecule type" value="Genomic_DNA"/>
</dbReference>
<evidence type="ECO:0000313" key="2">
    <source>
        <dbReference type="Proteomes" id="UP000593568"/>
    </source>
</evidence>
<protein>
    <submittedName>
        <fullName evidence="1">Uncharacterized protein</fullName>
    </submittedName>
</protein>
<proteinExistence type="predicted"/>
<evidence type="ECO:0000313" key="1">
    <source>
        <dbReference type="EMBL" id="MBA0759089.1"/>
    </source>
</evidence>
<gene>
    <name evidence="1" type="ORF">Gotri_022014</name>
</gene>
<dbReference type="AlphaFoldDB" id="A0A7J9DEJ8"/>
<name>A0A7J9DEJ8_9ROSI</name>
<organism evidence="1 2">
    <name type="scientific">Gossypium trilobum</name>
    <dbReference type="NCBI Taxonomy" id="34281"/>
    <lineage>
        <taxon>Eukaryota</taxon>
        <taxon>Viridiplantae</taxon>
        <taxon>Streptophyta</taxon>
        <taxon>Embryophyta</taxon>
        <taxon>Tracheophyta</taxon>
        <taxon>Spermatophyta</taxon>
        <taxon>Magnoliopsida</taxon>
        <taxon>eudicotyledons</taxon>
        <taxon>Gunneridae</taxon>
        <taxon>Pentapetalae</taxon>
        <taxon>rosids</taxon>
        <taxon>malvids</taxon>
        <taxon>Malvales</taxon>
        <taxon>Malvaceae</taxon>
        <taxon>Malvoideae</taxon>
        <taxon>Gossypium</taxon>
    </lineage>
</organism>